<accession>A0AAV9UFZ2</accession>
<organism evidence="1 2">
    <name type="scientific">Orbilia brochopaga</name>
    <dbReference type="NCBI Taxonomy" id="3140254"/>
    <lineage>
        <taxon>Eukaryota</taxon>
        <taxon>Fungi</taxon>
        <taxon>Dikarya</taxon>
        <taxon>Ascomycota</taxon>
        <taxon>Pezizomycotina</taxon>
        <taxon>Orbiliomycetes</taxon>
        <taxon>Orbiliales</taxon>
        <taxon>Orbiliaceae</taxon>
        <taxon>Orbilia</taxon>
    </lineage>
</organism>
<dbReference type="GO" id="GO:0004525">
    <property type="term" value="F:ribonuclease III activity"/>
    <property type="evidence" value="ECO:0007669"/>
    <property type="project" value="InterPro"/>
</dbReference>
<keyword evidence="2" id="KW-1185">Reference proteome</keyword>
<evidence type="ECO:0000313" key="1">
    <source>
        <dbReference type="EMBL" id="KAK6340572.1"/>
    </source>
</evidence>
<dbReference type="Gene3D" id="1.10.1520.10">
    <property type="entry name" value="Ribonuclease III domain"/>
    <property type="match status" value="1"/>
</dbReference>
<gene>
    <name evidence="1" type="ORF">TWF696_008899</name>
</gene>
<dbReference type="AlphaFoldDB" id="A0AAV9UFZ2"/>
<dbReference type="Proteomes" id="UP001375240">
    <property type="component" value="Unassembled WGS sequence"/>
</dbReference>
<evidence type="ECO:0000313" key="2">
    <source>
        <dbReference type="Proteomes" id="UP001375240"/>
    </source>
</evidence>
<protein>
    <submittedName>
        <fullName evidence="1">Uncharacterized protein</fullName>
    </submittedName>
</protein>
<dbReference type="EMBL" id="JAVHNQ010000008">
    <property type="protein sequence ID" value="KAK6340572.1"/>
    <property type="molecule type" value="Genomic_DNA"/>
</dbReference>
<dbReference type="InterPro" id="IPR036389">
    <property type="entry name" value="RNase_III_sf"/>
</dbReference>
<proteinExistence type="predicted"/>
<dbReference type="GO" id="GO:0006396">
    <property type="term" value="P:RNA processing"/>
    <property type="evidence" value="ECO:0007669"/>
    <property type="project" value="InterPro"/>
</dbReference>
<name>A0AAV9UFZ2_9PEZI</name>
<sequence length="207" mass="22676">MSQHVFKDPAILKGYFGGLAQGPLNFAAQGNRVPKPCKGNNYLFGTAIMNAAAVEYNLKDEDKTSKTISERRDSVVAKTTQAKICKDLELKELFEKTTQQKLPEQTGVKSLARISQTYAAAVHRDCRNDPARFTAWAGGVFDKYMKDSCKGFDSPFGQSGSTRYYGTATKRTTALTLGAKRGLVRLTCASLPLPLQVGLLLWQVGTK</sequence>
<reference evidence="1 2" key="1">
    <citation type="submission" date="2019-10" db="EMBL/GenBank/DDBJ databases">
        <authorList>
            <person name="Palmer J.M."/>
        </authorList>
    </citation>
    <scope>NUCLEOTIDE SEQUENCE [LARGE SCALE GENOMIC DNA]</scope>
    <source>
        <strain evidence="1 2">TWF696</strain>
    </source>
</reference>
<comment type="caution">
    <text evidence="1">The sequence shown here is derived from an EMBL/GenBank/DDBJ whole genome shotgun (WGS) entry which is preliminary data.</text>
</comment>